<dbReference type="GO" id="GO:0016651">
    <property type="term" value="F:oxidoreductase activity, acting on NAD(P)H"/>
    <property type="evidence" value="ECO:0007669"/>
    <property type="project" value="InterPro"/>
</dbReference>
<evidence type="ECO:0000256" key="2">
    <source>
        <dbReference type="ARBA" id="ARBA00023002"/>
    </source>
</evidence>
<comment type="caution">
    <text evidence="4">The sequence shown here is derived from an EMBL/GenBank/DDBJ whole genome shotgun (WGS) entry which is preliminary data.</text>
</comment>
<gene>
    <name evidence="4" type="ORF">BCR38DRAFT_450454</name>
</gene>
<dbReference type="RefSeq" id="XP_040710432.1">
    <property type="nucleotide sequence ID" value="XM_040861377.1"/>
</dbReference>
<dbReference type="Pfam" id="PF08240">
    <property type="entry name" value="ADH_N"/>
    <property type="match status" value="1"/>
</dbReference>
<dbReference type="PANTHER" id="PTHR45348:SF2">
    <property type="entry name" value="ZINC-TYPE ALCOHOL DEHYDROGENASE-LIKE PROTEIN C2E1P3.01"/>
    <property type="match status" value="1"/>
</dbReference>
<accession>A0A1Y2DE78</accession>
<keyword evidence="5" id="KW-1185">Reference proteome</keyword>
<dbReference type="Gene3D" id="3.90.180.10">
    <property type="entry name" value="Medium-chain alcohol dehydrogenases, catalytic domain"/>
    <property type="match status" value="1"/>
</dbReference>
<protein>
    <submittedName>
        <fullName evidence="4">Zinc-binding alcohol dehydrogenase domain-containing protein cipB</fullName>
    </submittedName>
</protein>
<dbReference type="GeneID" id="63777589"/>
<dbReference type="Gene3D" id="3.40.50.720">
    <property type="entry name" value="NAD(P)-binding Rossmann-like Domain"/>
    <property type="match status" value="1"/>
</dbReference>
<dbReference type="EMBL" id="MCFJ01000021">
    <property type="protein sequence ID" value="ORY56965.1"/>
    <property type="molecule type" value="Genomic_DNA"/>
</dbReference>
<evidence type="ECO:0000256" key="1">
    <source>
        <dbReference type="ARBA" id="ARBA00008072"/>
    </source>
</evidence>
<dbReference type="InterPro" id="IPR013149">
    <property type="entry name" value="ADH-like_C"/>
</dbReference>
<dbReference type="SUPFAM" id="SSF50129">
    <property type="entry name" value="GroES-like"/>
    <property type="match status" value="1"/>
</dbReference>
<dbReference type="STRING" id="1141098.A0A1Y2DE78"/>
<reference evidence="4 5" key="1">
    <citation type="submission" date="2016-07" db="EMBL/GenBank/DDBJ databases">
        <title>Pervasive Adenine N6-methylation of Active Genes in Fungi.</title>
        <authorList>
            <consortium name="DOE Joint Genome Institute"/>
            <person name="Mondo S.J."/>
            <person name="Dannebaum R.O."/>
            <person name="Kuo R.C."/>
            <person name="Labutti K."/>
            <person name="Haridas S."/>
            <person name="Kuo A."/>
            <person name="Salamov A."/>
            <person name="Ahrendt S.R."/>
            <person name="Lipzen A."/>
            <person name="Sullivan W."/>
            <person name="Andreopoulos W.B."/>
            <person name="Clum A."/>
            <person name="Lindquist E."/>
            <person name="Daum C."/>
            <person name="Ramamoorthy G.K."/>
            <person name="Gryganskyi A."/>
            <person name="Culley D."/>
            <person name="Magnuson J.K."/>
            <person name="James T.Y."/>
            <person name="O'Malley M.A."/>
            <person name="Stajich J.E."/>
            <person name="Spatafora J.W."/>
            <person name="Visel A."/>
            <person name="Grigoriev I.V."/>
        </authorList>
    </citation>
    <scope>NUCLEOTIDE SEQUENCE [LARGE SCALE GENOMIC DNA]</scope>
    <source>
        <strain evidence="4 5">CBS 129021</strain>
    </source>
</reference>
<evidence type="ECO:0000259" key="3">
    <source>
        <dbReference type="SMART" id="SM00829"/>
    </source>
</evidence>
<comment type="similarity">
    <text evidence="1">Belongs to the zinc-containing alcohol dehydrogenase family.</text>
</comment>
<dbReference type="Proteomes" id="UP000193689">
    <property type="component" value="Unassembled WGS sequence"/>
</dbReference>
<organism evidence="4 5">
    <name type="scientific">Pseudomassariella vexata</name>
    <dbReference type="NCBI Taxonomy" id="1141098"/>
    <lineage>
        <taxon>Eukaryota</taxon>
        <taxon>Fungi</taxon>
        <taxon>Dikarya</taxon>
        <taxon>Ascomycota</taxon>
        <taxon>Pezizomycotina</taxon>
        <taxon>Sordariomycetes</taxon>
        <taxon>Xylariomycetidae</taxon>
        <taxon>Amphisphaeriales</taxon>
        <taxon>Pseudomassariaceae</taxon>
        <taxon>Pseudomassariella</taxon>
    </lineage>
</organism>
<keyword evidence="2" id="KW-0560">Oxidoreductase</keyword>
<dbReference type="OrthoDB" id="3509362at2759"/>
<name>A0A1Y2DE78_9PEZI</name>
<dbReference type="SMART" id="SM00829">
    <property type="entry name" value="PKS_ER"/>
    <property type="match status" value="1"/>
</dbReference>
<dbReference type="InParanoid" id="A0A1Y2DE78"/>
<sequence length="339" mass="35731">MSTNNAAYLTEKGKALEIKPAPYPTPKENEVIVQTRAIAINPVDYALQMMGDTLFPWLQYPHILGLDVSGEVVKIGSNVANFKAGDRVVGLASGAFQSYSAVPAQMASTIPDSVTNEQAAVIPLGLSTASMGLFGKEYLALHYPSINPKPTSKPLLIWGGSTSVGSNAIQVAVSAGYEVITTASPKNFEYVKKLGASQVFDYNSPTVRDDILAALKGKTCAGAMAITSADLTAAAAAADACYEIISKAEGTKFVATAQPPPEVPHPMVAAKFIRPFGDSEEDQELKDAVFGEYLPQALTAGKFRPAPEPEVVGKGLEALQEAMNVLKQGVSAKKIVVLL</sequence>
<dbReference type="InterPro" id="IPR011032">
    <property type="entry name" value="GroES-like_sf"/>
</dbReference>
<dbReference type="PANTHER" id="PTHR45348">
    <property type="entry name" value="HYPOTHETICAL OXIDOREDUCTASE (EUROFUNG)"/>
    <property type="match status" value="1"/>
</dbReference>
<dbReference type="InterPro" id="IPR047122">
    <property type="entry name" value="Trans-enoyl_RdTase-like"/>
</dbReference>
<feature type="domain" description="Enoyl reductase (ER)" evidence="3">
    <location>
        <begin position="13"/>
        <end position="337"/>
    </location>
</feature>
<dbReference type="AlphaFoldDB" id="A0A1Y2DE78"/>
<dbReference type="SUPFAM" id="SSF51735">
    <property type="entry name" value="NAD(P)-binding Rossmann-fold domains"/>
    <property type="match status" value="1"/>
</dbReference>
<dbReference type="InterPro" id="IPR013154">
    <property type="entry name" value="ADH-like_N"/>
</dbReference>
<proteinExistence type="inferred from homology"/>
<evidence type="ECO:0000313" key="4">
    <source>
        <dbReference type="EMBL" id="ORY56965.1"/>
    </source>
</evidence>
<dbReference type="InterPro" id="IPR036291">
    <property type="entry name" value="NAD(P)-bd_dom_sf"/>
</dbReference>
<dbReference type="CDD" id="cd08249">
    <property type="entry name" value="enoyl_reductase_like"/>
    <property type="match status" value="1"/>
</dbReference>
<dbReference type="InterPro" id="IPR020843">
    <property type="entry name" value="ER"/>
</dbReference>
<evidence type="ECO:0000313" key="5">
    <source>
        <dbReference type="Proteomes" id="UP000193689"/>
    </source>
</evidence>
<dbReference type="Pfam" id="PF00107">
    <property type="entry name" value="ADH_zinc_N"/>
    <property type="match status" value="1"/>
</dbReference>